<protein>
    <submittedName>
        <fullName evidence="2">Uncharacterized protein</fullName>
    </submittedName>
</protein>
<organism evidence="2 3">
    <name type="scientific">Phaeosphaeria nodorum (strain SN15 / ATCC MYA-4574 / FGSC 10173)</name>
    <name type="common">Glume blotch fungus</name>
    <name type="synonym">Parastagonospora nodorum</name>
    <dbReference type="NCBI Taxonomy" id="321614"/>
    <lineage>
        <taxon>Eukaryota</taxon>
        <taxon>Fungi</taxon>
        <taxon>Dikarya</taxon>
        <taxon>Ascomycota</taxon>
        <taxon>Pezizomycotina</taxon>
        <taxon>Dothideomycetes</taxon>
        <taxon>Pleosporomycetidae</taxon>
        <taxon>Pleosporales</taxon>
        <taxon>Pleosporineae</taxon>
        <taxon>Phaeosphaeriaceae</taxon>
        <taxon>Parastagonospora</taxon>
    </lineage>
</organism>
<gene>
    <name evidence="2" type="ORF">JI435_423330</name>
</gene>
<evidence type="ECO:0000256" key="1">
    <source>
        <dbReference type="SAM" id="Phobius"/>
    </source>
</evidence>
<sequence>MALLPRRRNAECRRPNHEVASVIGTVSAFFSHTHIVYFGMSGNKMRRSPLSGPIFHGVGFSYWLSNGHSGQLRRKREKATGGVVLLATHNARCELGANLLSLLAVSGCSAEPNGCLMARVFVGAIIAAFRKGYSRGQIVPLFMQRRLIDVRCRLVGIATMSRT</sequence>
<accession>A0A7U2NQ83</accession>
<dbReference type="VEuPathDB" id="FungiDB:JI435_423330"/>
<keyword evidence="1" id="KW-1133">Transmembrane helix</keyword>
<keyword evidence="1" id="KW-0812">Transmembrane</keyword>
<feature type="transmembrane region" description="Helical" evidence="1">
    <location>
        <begin position="20"/>
        <end position="40"/>
    </location>
</feature>
<keyword evidence="3" id="KW-1185">Reference proteome</keyword>
<evidence type="ECO:0000313" key="2">
    <source>
        <dbReference type="EMBL" id="QRD06434.1"/>
    </source>
</evidence>
<dbReference type="AlphaFoldDB" id="A0A7U2NQ83"/>
<proteinExistence type="predicted"/>
<name>A0A7U2NQ83_PHANO</name>
<dbReference type="EMBL" id="CP069042">
    <property type="protein sequence ID" value="QRD06434.1"/>
    <property type="molecule type" value="Genomic_DNA"/>
</dbReference>
<reference evidence="3" key="1">
    <citation type="journal article" date="2021" name="BMC Genomics">
        <title>Chromosome-level genome assembly and manually-curated proteome of model necrotroph Parastagonospora nodorum Sn15 reveals a genome-wide trove of candidate effector homologs, and redundancy of virulence-related functions within an accessory chromosome.</title>
        <authorList>
            <person name="Bertazzoni S."/>
            <person name="Jones D.A.B."/>
            <person name="Phan H.T."/>
            <person name="Tan K.-C."/>
            <person name="Hane J.K."/>
        </authorList>
    </citation>
    <scope>NUCLEOTIDE SEQUENCE [LARGE SCALE GENOMIC DNA]</scope>
    <source>
        <strain evidence="3">SN15 / ATCC MYA-4574 / FGSC 10173)</strain>
    </source>
</reference>
<keyword evidence="1" id="KW-0472">Membrane</keyword>
<dbReference type="Proteomes" id="UP000663193">
    <property type="component" value="Chromosome 20"/>
</dbReference>
<evidence type="ECO:0000313" key="3">
    <source>
        <dbReference type="Proteomes" id="UP000663193"/>
    </source>
</evidence>